<feature type="repeat" description="ANK" evidence="1">
    <location>
        <begin position="70"/>
        <end position="102"/>
    </location>
</feature>
<feature type="compositionally biased region" description="Polar residues" evidence="2">
    <location>
        <begin position="1263"/>
        <end position="1272"/>
    </location>
</feature>
<evidence type="ECO:0000259" key="5">
    <source>
        <dbReference type="Pfam" id="PF23307"/>
    </source>
</evidence>
<protein>
    <submittedName>
        <fullName evidence="6">CSON004305 protein</fullName>
    </submittedName>
</protein>
<feature type="repeat" description="ANK" evidence="1">
    <location>
        <begin position="202"/>
        <end position="234"/>
    </location>
</feature>
<dbReference type="PROSITE" id="PS50297">
    <property type="entry name" value="ANK_REP_REGION"/>
    <property type="match status" value="7"/>
</dbReference>
<evidence type="ECO:0000313" key="7">
    <source>
        <dbReference type="EMBL" id="SSX21226.1"/>
    </source>
</evidence>
<evidence type="ECO:0000256" key="1">
    <source>
        <dbReference type="PROSITE-ProRule" id="PRU00023"/>
    </source>
</evidence>
<organism evidence="6">
    <name type="scientific">Culicoides sonorensis</name>
    <name type="common">Biting midge</name>
    <dbReference type="NCBI Taxonomy" id="179676"/>
    <lineage>
        <taxon>Eukaryota</taxon>
        <taxon>Metazoa</taxon>
        <taxon>Ecdysozoa</taxon>
        <taxon>Arthropoda</taxon>
        <taxon>Hexapoda</taxon>
        <taxon>Insecta</taxon>
        <taxon>Pterygota</taxon>
        <taxon>Neoptera</taxon>
        <taxon>Endopterygota</taxon>
        <taxon>Diptera</taxon>
        <taxon>Nematocera</taxon>
        <taxon>Chironomoidea</taxon>
        <taxon>Ceratopogonidae</taxon>
        <taxon>Ceratopogoninae</taxon>
        <taxon>Culicoides</taxon>
        <taxon>Monoculicoides</taxon>
    </lineage>
</organism>
<feature type="transmembrane region" description="Helical" evidence="3">
    <location>
        <begin position="691"/>
        <end position="713"/>
    </location>
</feature>
<feature type="repeat" description="ANK" evidence="1">
    <location>
        <begin position="37"/>
        <end position="69"/>
    </location>
</feature>
<dbReference type="Gene3D" id="1.25.40.20">
    <property type="entry name" value="Ankyrin repeat-containing domain"/>
    <property type="match status" value="3"/>
</dbReference>
<dbReference type="OMA" id="WRHLCCL"/>
<evidence type="ECO:0000313" key="6">
    <source>
        <dbReference type="EMBL" id="SSX00846.1"/>
    </source>
</evidence>
<dbReference type="Pfam" id="PF13637">
    <property type="entry name" value="Ank_4"/>
    <property type="match status" value="3"/>
</dbReference>
<dbReference type="InterPro" id="IPR002110">
    <property type="entry name" value="Ankyrin_rpt"/>
</dbReference>
<gene>
    <name evidence="6" type="primary">CSON004305</name>
</gene>
<feature type="repeat" description="ANK" evidence="1">
    <location>
        <begin position="235"/>
        <end position="267"/>
    </location>
</feature>
<dbReference type="EMBL" id="UFQT01000184">
    <property type="protein sequence ID" value="SSX21226.1"/>
    <property type="molecule type" value="Genomic_DNA"/>
</dbReference>
<dbReference type="InterPro" id="IPR011646">
    <property type="entry name" value="KAP_P-loop"/>
</dbReference>
<dbReference type="PROSITE" id="PS50088">
    <property type="entry name" value="ANK_REPEAT"/>
    <property type="match status" value="10"/>
</dbReference>
<keyword evidence="1" id="KW-0040">ANK repeat</keyword>
<dbReference type="PANTHER" id="PTHR24116">
    <property type="entry name" value="KINASE D-INTERACTING SUBSTRATE OF 220 KDA"/>
    <property type="match status" value="1"/>
</dbReference>
<feature type="repeat" description="ANK" evidence="1">
    <location>
        <begin position="169"/>
        <end position="201"/>
    </location>
</feature>
<feature type="transmembrane region" description="Helical" evidence="3">
    <location>
        <begin position="498"/>
        <end position="518"/>
    </location>
</feature>
<sequence length="1392" mass="156405">MALAFRVLLQYLDLNDIFSLKNFLDSNSFQVDERDDNGATILMHASSRGVTAFVKELVLRGADIQAEDLDNWTALLCATKAGHFEIVQYLIDHGADIEHREMGGWTPLMWASYKGYIEIVNLLLQKGAEVHCHGNYHLSPLLWGAGRGHYEVVVALINKGAKVNSADKYGTTALIWACRKGSANIVDFLLKAGANVDTAGMYSWTPLLVAVAGGHQECVNLVLERKPNVNALDKDGMTALSIACREGLTEIVSALISVGAYINIQDRSGDTPLIHAIKGNHRSVVEILVKKHADIDIQGKDKKSALYYAIEKGNLQIVRMILSQNPDLELETKDGDTALLRAVRNRNLEMVLLLLEKRAKVGATDKRGDTCLHIAMRARSKAIVEALLHNPKNNQILYKANKVGETPYGIDQLHQRTILGQVFGTRQMNTEDSEGVLGYEVYSSALTNILYEPTLITPITVGLYAKWGSGKSFLLNKVRDEMLNFVSECSMAGTNQTFILFLIVLHISSLFGVLTGMLTWSVLYGFLTFIGIIFVVHGILKLLSIINKRYRLDWIDSLFQGIDKQIGKLKLILQVAFCYPPNISADIHTKPVRFHFADISNAPPKGEQAVGLMLASMLDEIERHYGTVSTRLYRALRPKQHDNITKLRFRRMCCIPIVFLFELFLISVGGGICLLVIYYTHQEFKDYEQSALLIVIYIIGGVLLAALVANFHIMTRLVSALFISQASHLKRLTKSNNDNGLSLTNLGNEVTLMADMVKALDSFVGQQSRLCGVVDVLDYYDIDKILNILSVIQTLFTSPNRPFIILIAVDPHIITKAAEARSKRMLTEVGTIGGHDFLRNLIHLPIYLQSSNVKKIQRAQMAAQSVLNRINEFGERRLSNASEMGMSMERLRTISTNSRGGSKKNRLPPESLAGSYSSNLHKLGQPSVGFDRNRVMFSDDFFSDINPRSMKRLLNVMSLTIRLLKANQIEFSWYRLCSWINLTEQWPLRASIVVLECEKEDFDDTMSLQTIYERCKPKIPYLKEAASFLEMDRDERKLDAFLHIHKNDLQVSDMKVFLPFTFNLDPYLKKVLKEDQQAFEEEFDGLNLFAPSMTEKVPKNNLPTPNRVMYPFMQNPMPMPRGQIGFNLPPQPIPLPTAVPPMPNEIFSGLLTAEAQTSQDPTKSELIPEKHLQNIILSKLTVDQLVKLLKRIPDMIPIMPKLGTALQENAITGRVLMHCDLNELKSVLNISFGHWETFKLLVNTLKTYELSRVSLAMADVQSIPSTTPTAPQNERDVTDSNVTDKKSRNVQSRFQKQVTIEEEMICETLNMINSDILEQSEEDILLDEDEMLPQMGDEIPLTPIRESLEIGSPQRRKSLVRSVTIGDYDDTFPTVISMPSITIAEVNGDKKE</sequence>
<keyword evidence="3" id="KW-0812">Transmembrane</keyword>
<evidence type="ECO:0000256" key="2">
    <source>
        <dbReference type="SAM" id="MobiDB-lite"/>
    </source>
</evidence>
<dbReference type="SUPFAM" id="SSF48403">
    <property type="entry name" value="Ankyrin repeat"/>
    <property type="match status" value="1"/>
</dbReference>
<dbReference type="GO" id="GO:0030165">
    <property type="term" value="F:PDZ domain binding"/>
    <property type="evidence" value="ECO:0007669"/>
    <property type="project" value="TreeGrafter"/>
</dbReference>
<dbReference type="InterPro" id="IPR013761">
    <property type="entry name" value="SAM/pointed_sf"/>
</dbReference>
<keyword evidence="3" id="KW-1133">Transmembrane helix</keyword>
<dbReference type="SUPFAM" id="SSF47769">
    <property type="entry name" value="SAM/Pointed domain"/>
    <property type="match status" value="1"/>
</dbReference>
<dbReference type="InterPro" id="IPR052771">
    <property type="entry name" value="Neurotrophin_sig_adaptor"/>
</dbReference>
<dbReference type="InterPro" id="IPR036770">
    <property type="entry name" value="Ankyrin_rpt-contain_sf"/>
</dbReference>
<name>A0A336K7B2_CULSO</name>
<dbReference type="Gene3D" id="1.10.150.50">
    <property type="entry name" value="Transcription Factor, Ets-1"/>
    <property type="match status" value="1"/>
</dbReference>
<dbReference type="Pfam" id="PF23307">
    <property type="entry name" value="SAM_KIDINS220"/>
    <property type="match status" value="1"/>
</dbReference>
<reference evidence="7" key="2">
    <citation type="submission" date="2018-07" db="EMBL/GenBank/DDBJ databases">
        <authorList>
            <person name="Quirk P.G."/>
            <person name="Krulwich T.A."/>
        </authorList>
    </citation>
    <scope>NUCLEOTIDE SEQUENCE</scope>
</reference>
<feature type="domain" description="Kinase D-interacting substrate of 220 kDa-like SAM" evidence="5">
    <location>
        <begin position="1174"/>
        <end position="1252"/>
    </location>
</feature>
<dbReference type="PANTHER" id="PTHR24116:SF0">
    <property type="entry name" value="KINASE D-INTERACTING SUBSTRATE OF 220 KDA"/>
    <property type="match status" value="1"/>
</dbReference>
<feature type="compositionally biased region" description="Basic and acidic residues" evidence="2">
    <location>
        <begin position="1273"/>
        <end position="1287"/>
    </location>
</feature>
<feature type="region of interest" description="Disordered" evidence="2">
    <location>
        <begin position="1263"/>
        <end position="1290"/>
    </location>
</feature>
<feature type="repeat" description="ANK" evidence="1">
    <location>
        <begin position="103"/>
        <end position="135"/>
    </location>
</feature>
<dbReference type="EMBL" id="UFQS01000184">
    <property type="protein sequence ID" value="SSX00846.1"/>
    <property type="molecule type" value="Genomic_DNA"/>
</dbReference>
<feature type="repeat" description="ANK" evidence="1">
    <location>
        <begin position="268"/>
        <end position="300"/>
    </location>
</feature>
<feature type="repeat" description="ANK" evidence="1">
    <location>
        <begin position="136"/>
        <end position="168"/>
    </location>
</feature>
<evidence type="ECO:0000256" key="3">
    <source>
        <dbReference type="SAM" id="Phobius"/>
    </source>
</evidence>
<dbReference type="Pfam" id="PF12796">
    <property type="entry name" value="Ank_2"/>
    <property type="match status" value="2"/>
</dbReference>
<keyword evidence="3" id="KW-0472">Membrane</keyword>
<dbReference type="InterPro" id="IPR057092">
    <property type="entry name" value="SAM_KIDINS220"/>
</dbReference>
<feature type="transmembrane region" description="Helical" evidence="3">
    <location>
        <begin position="653"/>
        <end position="679"/>
    </location>
</feature>
<evidence type="ECO:0000259" key="4">
    <source>
        <dbReference type="Pfam" id="PF07693"/>
    </source>
</evidence>
<dbReference type="VEuPathDB" id="VectorBase:CSON004305"/>
<feature type="transmembrane region" description="Helical" evidence="3">
    <location>
        <begin position="524"/>
        <end position="543"/>
    </location>
</feature>
<dbReference type="Pfam" id="PF07693">
    <property type="entry name" value="KAP_NTPase"/>
    <property type="match status" value="1"/>
</dbReference>
<feature type="domain" description="KAP NTPase" evidence="4">
    <location>
        <begin position="439"/>
        <end position="963"/>
    </location>
</feature>
<proteinExistence type="predicted"/>
<dbReference type="SMART" id="SM00248">
    <property type="entry name" value="ANK"/>
    <property type="match status" value="11"/>
</dbReference>
<reference evidence="6" key="1">
    <citation type="submission" date="2018-04" db="EMBL/GenBank/DDBJ databases">
        <authorList>
            <person name="Go L.Y."/>
            <person name="Mitchell J.A."/>
        </authorList>
    </citation>
    <scope>NUCLEOTIDE SEQUENCE</scope>
    <source>
        <tissue evidence="6">Whole organism</tissue>
    </source>
</reference>
<dbReference type="GO" id="GO:0019887">
    <property type="term" value="F:protein kinase regulator activity"/>
    <property type="evidence" value="ECO:0007669"/>
    <property type="project" value="TreeGrafter"/>
</dbReference>
<accession>A0A336K7B2</accession>
<feature type="repeat" description="ANK" evidence="1">
    <location>
        <begin position="301"/>
        <end position="333"/>
    </location>
</feature>
<feature type="repeat" description="ANK" evidence="1">
    <location>
        <begin position="334"/>
        <end position="366"/>
    </location>
</feature>